<dbReference type="Pfam" id="PF04082">
    <property type="entry name" value="Fungal_trans"/>
    <property type="match status" value="1"/>
</dbReference>
<dbReference type="OrthoDB" id="103819at2759"/>
<keyword evidence="3" id="KW-0472">Membrane</keyword>
<dbReference type="GO" id="GO:0008270">
    <property type="term" value="F:zinc ion binding"/>
    <property type="evidence" value="ECO:0007669"/>
    <property type="project" value="InterPro"/>
</dbReference>
<proteinExistence type="predicted"/>
<keyword evidence="6" id="KW-1185">Reference proteome</keyword>
<keyword evidence="1" id="KW-0539">Nucleus</keyword>
<keyword evidence="3" id="KW-0812">Transmembrane</keyword>
<dbReference type="VEuPathDB" id="FungiDB:HMPREF1120_02035"/>
<dbReference type="STRING" id="858893.H6BQU1"/>
<protein>
    <recommendedName>
        <fullName evidence="4">Xylanolytic transcriptional activator regulatory domain-containing protein</fullName>
    </recommendedName>
</protein>
<dbReference type="OMA" id="CKPSLCW"/>
<dbReference type="CDD" id="cd12148">
    <property type="entry name" value="fungal_TF_MHR"/>
    <property type="match status" value="1"/>
</dbReference>
<evidence type="ECO:0000256" key="2">
    <source>
        <dbReference type="SAM" id="MobiDB-lite"/>
    </source>
</evidence>
<evidence type="ECO:0000256" key="3">
    <source>
        <dbReference type="SAM" id="Phobius"/>
    </source>
</evidence>
<feature type="domain" description="Xylanolytic transcriptional activator regulatory" evidence="4">
    <location>
        <begin position="278"/>
        <end position="349"/>
    </location>
</feature>
<dbReference type="eggNOG" id="ENOG502RYZ8">
    <property type="taxonomic scope" value="Eukaryota"/>
</dbReference>
<organism evidence="5 6">
    <name type="scientific">Exophiala dermatitidis (strain ATCC 34100 / CBS 525.76 / NIH/UT8656)</name>
    <name type="common">Black yeast</name>
    <name type="synonym">Wangiella dermatitidis</name>
    <dbReference type="NCBI Taxonomy" id="858893"/>
    <lineage>
        <taxon>Eukaryota</taxon>
        <taxon>Fungi</taxon>
        <taxon>Dikarya</taxon>
        <taxon>Ascomycota</taxon>
        <taxon>Pezizomycotina</taxon>
        <taxon>Eurotiomycetes</taxon>
        <taxon>Chaetothyriomycetidae</taxon>
        <taxon>Chaetothyriales</taxon>
        <taxon>Herpotrichiellaceae</taxon>
        <taxon>Exophiala</taxon>
    </lineage>
</organism>
<dbReference type="PANTHER" id="PTHR46910:SF5">
    <property type="entry name" value="ZN(II)2CYS6 TRANSCRIPTION FACTOR (EUROFUNG)"/>
    <property type="match status" value="1"/>
</dbReference>
<dbReference type="RefSeq" id="XP_009154315.1">
    <property type="nucleotide sequence ID" value="XM_009156067.1"/>
</dbReference>
<dbReference type="InterPro" id="IPR007219">
    <property type="entry name" value="XnlR_reg_dom"/>
</dbReference>
<accession>H6BQU1</accession>
<reference evidence="5" key="1">
    <citation type="submission" date="2011-07" db="EMBL/GenBank/DDBJ databases">
        <title>The Genome Sequence of Exophiala (Wangiella) dermatitidis NIH/UT8656.</title>
        <authorList>
            <consortium name="The Broad Institute Genome Sequencing Platform"/>
            <person name="Cuomo C."/>
            <person name="Wang Z."/>
            <person name="Hunicke-Smith S."/>
            <person name="Szanislo P.J."/>
            <person name="Earl A."/>
            <person name="Young S.K."/>
            <person name="Zeng Q."/>
            <person name="Gargeya S."/>
            <person name="Fitzgerald M."/>
            <person name="Haas B."/>
            <person name="Abouelleil A."/>
            <person name="Alvarado L."/>
            <person name="Arachchi H.M."/>
            <person name="Berlin A."/>
            <person name="Brown A."/>
            <person name="Chapman S.B."/>
            <person name="Chen Z."/>
            <person name="Dunbar C."/>
            <person name="Freedman E."/>
            <person name="Gearin G."/>
            <person name="Gellesch M."/>
            <person name="Goldberg J."/>
            <person name="Griggs A."/>
            <person name="Gujja S."/>
            <person name="Heiman D."/>
            <person name="Howarth C."/>
            <person name="Larson L."/>
            <person name="Lui A."/>
            <person name="MacDonald P.J.P."/>
            <person name="Montmayeur A."/>
            <person name="Murphy C."/>
            <person name="Neiman D."/>
            <person name="Pearson M."/>
            <person name="Priest M."/>
            <person name="Roberts A."/>
            <person name="Saif S."/>
            <person name="Shea T."/>
            <person name="Shenoy N."/>
            <person name="Sisk P."/>
            <person name="Stolte C."/>
            <person name="Sykes S."/>
            <person name="Wortman J."/>
            <person name="Nusbaum C."/>
            <person name="Birren B."/>
        </authorList>
    </citation>
    <scope>NUCLEOTIDE SEQUENCE</scope>
    <source>
        <strain evidence="5">NIH/UT8656</strain>
    </source>
</reference>
<dbReference type="GO" id="GO:0006351">
    <property type="term" value="P:DNA-templated transcription"/>
    <property type="evidence" value="ECO:0007669"/>
    <property type="project" value="InterPro"/>
</dbReference>
<dbReference type="GeneID" id="20306674"/>
<dbReference type="GO" id="GO:0003700">
    <property type="term" value="F:DNA-binding transcription factor activity"/>
    <property type="evidence" value="ECO:0007669"/>
    <property type="project" value="InterPro"/>
</dbReference>
<dbReference type="GO" id="GO:0003677">
    <property type="term" value="F:DNA binding"/>
    <property type="evidence" value="ECO:0007669"/>
    <property type="project" value="InterPro"/>
</dbReference>
<evidence type="ECO:0000313" key="6">
    <source>
        <dbReference type="Proteomes" id="UP000007304"/>
    </source>
</evidence>
<dbReference type="SMART" id="SM00906">
    <property type="entry name" value="Fungal_trans"/>
    <property type="match status" value="1"/>
</dbReference>
<dbReference type="PANTHER" id="PTHR46910">
    <property type="entry name" value="TRANSCRIPTION FACTOR PDR1"/>
    <property type="match status" value="1"/>
</dbReference>
<name>H6BQU1_EXODN</name>
<sequence length="653" mass="72926">MPDHKENAREEAANLGLRAIREIEHVNGRLANLEGILQTLANHQKQNSPCPAQPAIPEGLSTPQDSQRVGSELAFTGDSSFDATSKHFTQALEHSLDSSSHAAFVRDVSDAVATLRNTLNEKPAATDGTVPVDQLLEVFVHYPELSRLALPPQAPVLTMLRYTKTHPQRLFCDVPILDGPYIIELCQKVYFPTEEYTIATFLTVHTSLYYLFRDLTPEAARDLRFTPQGIDQITAMCKKNAEVAMRNVRLFMDVSYENAEALFLAAMLAMEQSRNAFAWTLITNAARMVQDAGYHRLPPYSVAPEAAKKRLLFWIVYALDRGMALNLGRSPSLQDCDITVDRPKFPEEVTGTWGALYVNWIDFAELQGQIYEKLYCPRAQKQPIEMRVQQARDLAGRLLALRDTVLVNSEKTPFPEALSELMLSVDIVLDATLTLIYRVIPPAPLTPSRTPHPLKFCDEALQSARMALIKHNRTWEIMKHRAGEKWRLFIYWTLVWVPFIPFLVVFGNVIADHDVDDLRLLEQVVCTLQGAAQASDGVSKLYRACTVFSHVATVYLGKGQGHADPTNHTSYQTGESAQPGHNVGPTPTYALQPETSFGATGLQDIPFSQQDWNDMFDDWDFGLGAENAREMSTFLESSLAGADQPGDMQMGNA</sequence>
<dbReference type="InterPro" id="IPR050987">
    <property type="entry name" value="AtrR-like"/>
</dbReference>
<gene>
    <name evidence="5" type="ORF">HMPREF1120_02035</name>
</gene>
<dbReference type="EMBL" id="JH226131">
    <property type="protein sequence ID" value="EHY53854.1"/>
    <property type="molecule type" value="Genomic_DNA"/>
</dbReference>
<evidence type="ECO:0000313" key="5">
    <source>
        <dbReference type="EMBL" id="EHY53854.1"/>
    </source>
</evidence>
<feature type="region of interest" description="Disordered" evidence="2">
    <location>
        <begin position="44"/>
        <end position="66"/>
    </location>
</feature>
<evidence type="ECO:0000259" key="4">
    <source>
        <dbReference type="SMART" id="SM00906"/>
    </source>
</evidence>
<dbReference type="HOGENOM" id="CLU_009377_3_1_1"/>
<dbReference type="Proteomes" id="UP000007304">
    <property type="component" value="Unassembled WGS sequence"/>
</dbReference>
<evidence type="ECO:0000256" key="1">
    <source>
        <dbReference type="ARBA" id="ARBA00023242"/>
    </source>
</evidence>
<dbReference type="AlphaFoldDB" id="H6BQU1"/>
<feature type="transmembrane region" description="Helical" evidence="3">
    <location>
        <begin position="488"/>
        <end position="511"/>
    </location>
</feature>
<dbReference type="InParanoid" id="H6BQU1"/>
<keyword evidence="3" id="KW-1133">Transmembrane helix</keyword>